<reference evidence="3" key="1">
    <citation type="submission" date="2022-10" db="EMBL/GenBank/DDBJ databases">
        <title>Genome assembly of Pristionchus species.</title>
        <authorList>
            <person name="Yoshida K."/>
            <person name="Sommer R.J."/>
        </authorList>
    </citation>
    <scope>NUCLEOTIDE SEQUENCE [LARGE SCALE GENOMIC DNA]</scope>
    <source>
        <strain evidence="3">RS5460</strain>
    </source>
</reference>
<gene>
    <name evidence="2" type="ORF">PMAYCL1PPCAC_18815</name>
</gene>
<feature type="non-terminal residue" evidence="2">
    <location>
        <position position="1"/>
    </location>
</feature>
<dbReference type="Proteomes" id="UP001328107">
    <property type="component" value="Unassembled WGS sequence"/>
</dbReference>
<feature type="compositionally biased region" description="Basic and acidic residues" evidence="1">
    <location>
        <begin position="120"/>
        <end position="135"/>
    </location>
</feature>
<name>A0AAN5CQA3_9BILA</name>
<evidence type="ECO:0000313" key="3">
    <source>
        <dbReference type="Proteomes" id="UP001328107"/>
    </source>
</evidence>
<feature type="compositionally biased region" description="Polar residues" evidence="1">
    <location>
        <begin position="32"/>
        <end position="43"/>
    </location>
</feature>
<feature type="compositionally biased region" description="Polar residues" evidence="1">
    <location>
        <begin position="1"/>
        <end position="17"/>
    </location>
</feature>
<evidence type="ECO:0000313" key="2">
    <source>
        <dbReference type="EMBL" id="GMR48620.1"/>
    </source>
</evidence>
<protein>
    <submittedName>
        <fullName evidence="2">Uncharacterized protein</fullName>
    </submittedName>
</protein>
<sequence>VPSMGNQQSTNPPNVSPSEERTAINKEETDTDSTCIVSPSRPSESLILRRTTSTGKSTVEGDHGERKKKADKPREKNTSGRKLASQVSSARSSKSTSKSSSRGKEEKKKRKEDPPDEIELEFRKAFRGEGREKARFVSNTQEPAEVPSIPGSEVKFEPMQTVINVIIPHHRTFKKKNRSKHDPWRRYGALKKLHQIGGWAFNPKEKNKSSRRSRGGGAKTKQLKYYEIKKGEAFYLPPPNNQPITKLEMVLVKDKRRRNSK</sequence>
<comment type="caution">
    <text evidence="2">The sequence shown here is derived from an EMBL/GenBank/DDBJ whole genome shotgun (WGS) entry which is preliminary data.</text>
</comment>
<feature type="region of interest" description="Disordered" evidence="1">
    <location>
        <begin position="201"/>
        <end position="222"/>
    </location>
</feature>
<feature type="compositionally biased region" description="Low complexity" evidence="1">
    <location>
        <begin position="88"/>
        <end position="100"/>
    </location>
</feature>
<dbReference type="AlphaFoldDB" id="A0AAN5CQA3"/>
<dbReference type="EMBL" id="BTRK01000004">
    <property type="protein sequence ID" value="GMR48620.1"/>
    <property type="molecule type" value="Genomic_DNA"/>
</dbReference>
<evidence type="ECO:0000256" key="1">
    <source>
        <dbReference type="SAM" id="MobiDB-lite"/>
    </source>
</evidence>
<feature type="compositionally biased region" description="Basic and acidic residues" evidence="1">
    <location>
        <begin position="18"/>
        <end position="28"/>
    </location>
</feature>
<accession>A0AAN5CQA3</accession>
<keyword evidence="3" id="KW-1185">Reference proteome</keyword>
<organism evidence="2 3">
    <name type="scientific">Pristionchus mayeri</name>
    <dbReference type="NCBI Taxonomy" id="1317129"/>
    <lineage>
        <taxon>Eukaryota</taxon>
        <taxon>Metazoa</taxon>
        <taxon>Ecdysozoa</taxon>
        <taxon>Nematoda</taxon>
        <taxon>Chromadorea</taxon>
        <taxon>Rhabditida</taxon>
        <taxon>Rhabditina</taxon>
        <taxon>Diplogasteromorpha</taxon>
        <taxon>Diplogasteroidea</taxon>
        <taxon>Neodiplogasteridae</taxon>
        <taxon>Pristionchus</taxon>
    </lineage>
</organism>
<proteinExistence type="predicted"/>
<feature type="region of interest" description="Disordered" evidence="1">
    <location>
        <begin position="1"/>
        <end position="153"/>
    </location>
</feature>